<evidence type="ECO:0000313" key="3">
    <source>
        <dbReference type="Proteomes" id="UP000824265"/>
    </source>
</evidence>
<evidence type="ECO:0000259" key="1">
    <source>
        <dbReference type="Pfam" id="PF18316"/>
    </source>
</evidence>
<protein>
    <submittedName>
        <fullName evidence="2">Major capsid protein</fullName>
    </submittedName>
</protein>
<dbReference type="Proteomes" id="UP000824265">
    <property type="component" value="Unassembled WGS sequence"/>
</dbReference>
<dbReference type="Gene3D" id="3.90.1690.10">
    <property type="entry name" value="phage-related protein like domain"/>
    <property type="match status" value="1"/>
</dbReference>
<proteinExistence type="predicted"/>
<dbReference type="Pfam" id="PF18316">
    <property type="entry name" value="S-l_SbsC_C"/>
    <property type="match status" value="1"/>
</dbReference>
<reference evidence="2" key="2">
    <citation type="submission" date="2021-04" db="EMBL/GenBank/DDBJ databases">
        <authorList>
            <person name="Gilroy R."/>
        </authorList>
    </citation>
    <scope>NUCLEOTIDE SEQUENCE</scope>
    <source>
        <strain evidence="2">CHK195-6426</strain>
    </source>
</reference>
<gene>
    <name evidence="2" type="ORF">H9742_14135</name>
</gene>
<reference evidence="2" key="1">
    <citation type="journal article" date="2021" name="PeerJ">
        <title>Extensive microbial diversity within the chicken gut microbiome revealed by metagenomics and culture.</title>
        <authorList>
            <person name="Gilroy R."/>
            <person name="Ravi A."/>
            <person name="Getino M."/>
            <person name="Pursley I."/>
            <person name="Horton D.L."/>
            <person name="Alikhan N.F."/>
            <person name="Baker D."/>
            <person name="Gharbi K."/>
            <person name="Hall N."/>
            <person name="Watson M."/>
            <person name="Adriaenssens E.M."/>
            <person name="Foster-Nyarko E."/>
            <person name="Jarju S."/>
            <person name="Secka A."/>
            <person name="Antonio M."/>
            <person name="Oren A."/>
            <person name="Chaudhuri R.R."/>
            <person name="La Ragione R."/>
            <person name="Hildebrand F."/>
            <person name="Pallen M.J."/>
        </authorList>
    </citation>
    <scope>NUCLEOTIDE SEQUENCE</scope>
    <source>
        <strain evidence="2">CHK195-6426</strain>
    </source>
</reference>
<sequence>MPEILEMIKSKDRLSFSQNYSVKRAYKGNTLFPDVKTPNLEAEYFRLSQGSALPTLAMVHALDTEAAIGTRPALEKVTVEKFLIKEKINQSEKTQEYIKNGVDESGLVRYIYDDMGRLSDSVVARAELMKQNVMSEGKITINENHLNFVIDLGVPADNFVAANWSDPEHNILGDIAAWKKIAKDQGQTITKVQTSEKILAYMQNNRGIQVAINSALGAGTFVSVAQVNTLMQQMFGFTIEADEDVYAVLEKQPNGTLKRKSTRFFPENKFTMYTAGANGKVGTGLWGRPPEELAYGPWTEKSAKQFVTITQWETPDPVATWTKASGLFVPVLPNPEGMIIATIAFDDGGSLDNLNVTSAAGTASGDTKITVSPVLTDGNFYKYKTGENLKLPEYGANVRTWSSWDGASDITAATGNEICIVECDANYKAVKAGITTVTSKA</sequence>
<evidence type="ECO:0000313" key="2">
    <source>
        <dbReference type="EMBL" id="HIW82635.1"/>
    </source>
</evidence>
<feature type="domain" description="S-layer protein SbsC C-terminal" evidence="1">
    <location>
        <begin position="360"/>
        <end position="437"/>
    </location>
</feature>
<comment type="caution">
    <text evidence="2">The sequence shown here is derived from an EMBL/GenBank/DDBJ whole genome shotgun (WGS) entry which is preliminary data.</text>
</comment>
<organism evidence="2 3">
    <name type="scientific">Candidatus Acetatifactor stercoripullorum</name>
    <dbReference type="NCBI Taxonomy" id="2838414"/>
    <lineage>
        <taxon>Bacteria</taxon>
        <taxon>Bacillati</taxon>
        <taxon>Bacillota</taxon>
        <taxon>Clostridia</taxon>
        <taxon>Lachnospirales</taxon>
        <taxon>Lachnospiraceae</taxon>
        <taxon>Acetatifactor</taxon>
    </lineage>
</organism>
<name>A0A9D1UDM6_9FIRM</name>
<dbReference type="AlphaFoldDB" id="A0A9D1UDM6"/>
<dbReference type="Pfam" id="PF03864">
    <property type="entry name" value="Phage_cap_E"/>
    <property type="match status" value="1"/>
</dbReference>
<dbReference type="EMBL" id="DXGH01000073">
    <property type="protein sequence ID" value="HIW82635.1"/>
    <property type="molecule type" value="Genomic_DNA"/>
</dbReference>
<dbReference type="InterPro" id="IPR053738">
    <property type="entry name" value="Lambda_capsid_assembly"/>
</dbReference>
<dbReference type="InterPro" id="IPR040751">
    <property type="entry name" value="SbsC_C"/>
</dbReference>
<dbReference type="InterPro" id="IPR005564">
    <property type="entry name" value="Major_capsid_GpE"/>
</dbReference>
<accession>A0A9D1UDM6</accession>